<reference evidence="3" key="1">
    <citation type="submission" date="2019-12" db="EMBL/GenBank/DDBJ databases">
        <title>An insight into the sialome of adult female Ixodes ricinus ticks feeding for 6 days.</title>
        <authorList>
            <person name="Perner J."/>
            <person name="Ribeiro J.M.C."/>
        </authorList>
    </citation>
    <scope>NUCLEOTIDE SEQUENCE</scope>
    <source>
        <strain evidence="3">Semi-engorged</strain>
        <tissue evidence="3">Salivary glands</tissue>
    </source>
</reference>
<protein>
    <recommendedName>
        <fullName evidence="2">DUF4745 domain-containing protein</fullName>
    </recommendedName>
</protein>
<proteinExistence type="predicted"/>
<dbReference type="InterPro" id="IPR043385">
    <property type="entry name" value="GARRE1"/>
</dbReference>
<feature type="compositionally biased region" description="Polar residues" evidence="1">
    <location>
        <begin position="269"/>
        <end position="278"/>
    </location>
</feature>
<feature type="region of interest" description="Disordered" evidence="1">
    <location>
        <begin position="467"/>
        <end position="495"/>
    </location>
</feature>
<accession>A0A6B0VCM2</accession>
<dbReference type="GO" id="GO:1905762">
    <property type="term" value="F:CCR4-NOT complex binding"/>
    <property type="evidence" value="ECO:0007669"/>
    <property type="project" value="TreeGrafter"/>
</dbReference>
<dbReference type="PANTHER" id="PTHR15703:SF3">
    <property type="entry name" value="GRANULE ASSOCIATED RAC AND RHOG EFFECTOR PROTEIN 1"/>
    <property type="match status" value="1"/>
</dbReference>
<name>A0A6B0VCM2_IXORI</name>
<feature type="region of interest" description="Disordered" evidence="1">
    <location>
        <begin position="432"/>
        <end position="451"/>
    </location>
</feature>
<dbReference type="PANTHER" id="PTHR15703">
    <property type="entry name" value="RIKEN CDNA 4931406P16 GENE"/>
    <property type="match status" value="1"/>
</dbReference>
<dbReference type="EMBL" id="GIFC01017980">
    <property type="protein sequence ID" value="MXV00064.1"/>
    <property type="molecule type" value="Transcribed_RNA"/>
</dbReference>
<sequence length="560" mass="59078">MNEVCSFLDHCSAYIQALNCFCSSSSVLAKSLVRVFHNVPVYREVAALFLVAWEDLGRATAAASAAVKTETLMTLQDVLTKLEGEGPGDESAALTESIQAVGSCLGSYLELQVQLSYSAWKALSKISKSLPQERSASKSAAAKSSAELTATIKKHFASLLHKVGASTKQICTSAMFQERYAHAQTKHNYLIFFTVPPEYLQAKKQRKMQRMQVYLYDLERCYPLLEISGNPSSVGFADSQQGQLYVDYLAQAPPPAGSAATEARADNQPAATVSSSENLEWPRSPEKPMVSAPLPSEAAPAAAAAAPAVAEGAECALGVLGSAGELEDVINLLSAAPGPPLGHETVLAPLAPLAPGMWPQSLGSSGKRTWPRPTSSSAQGLSAFEMDHLVWSSSAHFDQRGFCSALPSSQSDCLSGGFWSSGDRQGWSCFLSGENGSSSDETSSNNGHDSDTFLMGLNLAGSDLVASVRQRRHSSSDGPPEGLHNALDSSNHPDTAWPEVRAVKTSTWPLKQSSSFPVHVPLSHSAGDAAGEGCSLDSTCATTPGPPGSANSYFLFGHGS</sequence>
<feature type="region of interest" description="Disordered" evidence="1">
    <location>
        <begin position="256"/>
        <end position="293"/>
    </location>
</feature>
<feature type="compositionally biased region" description="Polar residues" evidence="1">
    <location>
        <begin position="434"/>
        <end position="447"/>
    </location>
</feature>
<feature type="domain" description="DUF4745" evidence="2">
    <location>
        <begin position="9"/>
        <end position="119"/>
    </location>
</feature>
<evidence type="ECO:0000313" key="3">
    <source>
        <dbReference type="EMBL" id="MXV00064.1"/>
    </source>
</evidence>
<organism evidence="3">
    <name type="scientific">Ixodes ricinus</name>
    <name type="common">Common tick</name>
    <name type="synonym">Acarus ricinus</name>
    <dbReference type="NCBI Taxonomy" id="34613"/>
    <lineage>
        <taxon>Eukaryota</taxon>
        <taxon>Metazoa</taxon>
        <taxon>Ecdysozoa</taxon>
        <taxon>Arthropoda</taxon>
        <taxon>Chelicerata</taxon>
        <taxon>Arachnida</taxon>
        <taxon>Acari</taxon>
        <taxon>Parasitiformes</taxon>
        <taxon>Ixodida</taxon>
        <taxon>Ixodoidea</taxon>
        <taxon>Ixodidae</taxon>
        <taxon>Ixodinae</taxon>
        <taxon>Ixodes</taxon>
    </lineage>
</organism>
<dbReference type="GO" id="GO:0016601">
    <property type="term" value="P:Rac protein signal transduction"/>
    <property type="evidence" value="ECO:0007669"/>
    <property type="project" value="TreeGrafter"/>
</dbReference>
<evidence type="ECO:0000256" key="1">
    <source>
        <dbReference type="SAM" id="MobiDB-lite"/>
    </source>
</evidence>
<dbReference type="InterPro" id="IPR031813">
    <property type="entry name" value="DUF4745"/>
</dbReference>
<evidence type="ECO:0000259" key="2">
    <source>
        <dbReference type="Pfam" id="PF15923"/>
    </source>
</evidence>
<dbReference type="AlphaFoldDB" id="A0A6B0VCM2"/>
<dbReference type="Pfam" id="PF15923">
    <property type="entry name" value="DUF4745"/>
    <property type="match status" value="1"/>
</dbReference>